<feature type="transmembrane region" description="Helical" evidence="10">
    <location>
        <begin position="364"/>
        <end position="390"/>
    </location>
</feature>
<evidence type="ECO:0000256" key="5">
    <source>
        <dbReference type="ARBA" id="ARBA00022989"/>
    </source>
</evidence>
<dbReference type="GO" id="GO:0080162">
    <property type="term" value="P:endoplasmic reticulum to cytosol auxin transport"/>
    <property type="evidence" value="ECO:0007669"/>
    <property type="project" value="InterPro"/>
</dbReference>
<keyword evidence="12" id="KW-1185">Reference proteome</keyword>
<dbReference type="GO" id="GO:0005789">
    <property type="term" value="C:endoplasmic reticulum membrane"/>
    <property type="evidence" value="ECO:0007669"/>
    <property type="project" value="UniProtKB-SubCell"/>
</dbReference>
<feature type="transmembrane region" description="Helical" evidence="10">
    <location>
        <begin position="112"/>
        <end position="133"/>
    </location>
</feature>
<evidence type="ECO:0000256" key="3">
    <source>
        <dbReference type="ARBA" id="ARBA00022692"/>
    </source>
</evidence>
<protein>
    <submittedName>
        <fullName evidence="11">Uncharacterized protein</fullName>
    </submittedName>
</protein>
<dbReference type="Gramene" id="AUR62029515-RA">
    <property type="protein sequence ID" value="AUR62029515-RA:cds"/>
    <property type="gene ID" value="AUR62029515"/>
</dbReference>
<proteinExistence type="inferred from homology"/>
<feature type="transmembrane region" description="Helical" evidence="10">
    <location>
        <begin position="266"/>
        <end position="286"/>
    </location>
</feature>
<evidence type="ECO:0000313" key="11">
    <source>
        <dbReference type="EnsemblPlants" id="AUR62029515-RA:cds"/>
    </source>
</evidence>
<dbReference type="PANTHER" id="PTHR31651">
    <property type="match status" value="1"/>
</dbReference>
<reference evidence="11" key="1">
    <citation type="journal article" date="2017" name="Nature">
        <title>The genome of Chenopodium quinoa.</title>
        <authorList>
            <person name="Jarvis D.E."/>
            <person name="Ho Y.S."/>
            <person name="Lightfoot D.J."/>
            <person name="Schmoeckel S.M."/>
            <person name="Li B."/>
            <person name="Borm T.J.A."/>
            <person name="Ohyanagi H."/>
            <person name="Mineta K."/>
            <person name="Michell C.T."/>
            <person name="Saber N."/>
            <person name="Kharbatia N.M."/>
            <person name="Rupper R.R."/>
            <person name="Sharp A.R."/>
            <person name="Dally N."/>
            <person name="Boughton B.A."/>
            <person name="Woo Y.H."/>
            <person name="Gao G."/>
            <person name="Schijlen E.G.W.M."/>
            <person name="Guo X."/>
            <person name="Momin A.A."/>
            <person name="Negrao S."/>
            <person name="Al-Babili S."/>
            <person name="Gehring C."/>
            <person name="Roessner U."/>
            <person name="Jung C."/>
            <person name="Murphy K."/>
            <person name="Arold S.T."/>
            <person name="Gojobori T."/>
            <person name="van der Linden C.G."/>
            <person name="van Loo E.N."/>
            <person name="Jellen E.N."/>
            <person name="Maughan P.J."/>
            <person name="Tester M."/>
        </authorList>
    </citation>
    <scope>NUCLEOTIDE SEQUENCE [LARGE SCALE GENOMIC DNA]</scope>
    <source>
        <strain evidence="11">cv. PI 614886</strain>
    </source>
</reference>
<dbReference type="Pfam" id="PF03547">
    <property type="entry name" value="Mem_trans"/>
    <property type="match status" value="1"/>
</dbReference>
<keyword evidence="4" id="KW-0256">Endoplasmic reticulum</keyword>
<dbReference type="GO" id="GO:0009734">
    <property type="term" value="P:auxin-activated signaling pathway"/>
    <property type="evidence" value="ECO:0007669"/>
    <property type="project" value="UniProtKB-KW"/>
</dbReference>
<evidence type="ECO:0000256" key="8">
    <source>
        <dbReference type="ARBA" id="ARBA00025100"/>
    </source>
</evidence>
<dbReference type="Proteomes" id="UP000596660">
    <property type="component" value="Unplaced"/>
</dbReference>
<evidence type="ECO:0000256" key="4">
    <source>
        <dbReference type="ARBA" id="ARBA00022824"/>
    </source>
</evidence>
<keyword evidence="7" id="KW-0927">Auxin signaling pathway</keyword>
<keyword evidence="5 10" id="KW-1133">Transmembrane helix</keyword>
<dbReference type="PANTHER" id="PTHR31651:SF33">
    <property type="entry name" value="PROTEIN PIN-LIKES 1"/>
    <property type="match status" value="1"/>
</dbReference>
<feature type="transmembrane region" description="Helical" evidence="10">
    <location>
        <begin position="73"/>
        <end position="91"/>
    </location>
</feature>
<accession>A0A803MHR3</accession>
<feature type="transmembrane region" description="Helical" evidence="10">
    <location>
        <begin position="227"/>
        <end position="246"/>
    </location>
</feature>
<dbReference type="OMA" id="KGAMHLS"/>
<dbReference type="AlphaFoldDB" id="A0A803MHR3"/>
<comment type="similarity">
    <text evidence="9">Belongs to the auxin efflux carrier (TC 2.A.69.2) family.</text>
</comment>
<keyword evidence="6 10" id="KW-0472">Membrane</keyword>
<evidence type="ECO:0000256" key="2">
    <source>
        <dbReference type="ARBA" id="ARBA00022448"/>
    </source>
</evidence>
<evidence type="ECO:0000256" key="6">
    <source>
        <dbReference type="ARBA" id="ARBA00023136"/>
    </source>
</evidence>
<reference evidence="11" key="2">
    <citation type="submission" date="2021-03" db="UniProtKB">
        <authorList>
            <consortium name="EnsemblPlants"/>
        </authorList>
    </citation>
    <scope>IDENTIFICATION</scope>
</reference>
<evidence type="ECO:0000256" key="1">
    <source>
        <dbReference type="ARBA" id="ARBA00004477"/>
    </source>
</evidence>
<comment type="function">
    <text evidence="8">Involved in cellular auxin homeostasis by regulating auxin metabolism. Regulates intracellular auxin accumulation at the endoplasmic reticulum and thus auxin availability for nuclear auxin signaling.</text>
</comment>
<evidence type="ECO:0000256" key="10">
    <source>
        <dbReference type="SAM" id="Phobius"/>
    </source>
</evidence>
<dbReference type="InterPro" id="IPR045033">
    <property type="entry name" value="PILS1/3/4/5/7"/>
</dbReference>
<name>A0A803MHR3_CHEQI</name>
<feature type="transmembrane region" description="Helical" evidence="10">
    <location>
        <begin position="153"/>
        <end position="172"/>
    </location>
</feature>
<evidence type="ECO:0000313" key="12">
    <source>
        <dbReference type="Proteomes" id="UP000596660"/>
    </source>
</evidence>
<comment type="subcellular location">
    <subcellularLocation>
        <location evidence="1">Endoplasmic reticulum membrane</location>
        <topology evidence="1">Multi-pass membrane protein</topology>
    </subcellularLocation>
</comment>
<dbReference type="InterPro" id="IPR004776">
    <property type="entry name" value="Mem_transp_PIN-like"/>
</dbReference>
<feature type="transmembrane region" description="Helical" evidence="10">
    <location>
        <begin position="6"/>
        <end position="30"/>
    </location>
</feature>
<feature type="transmembrane region" description="Helical" evidence="10">
    <location>
        <begin position="298"/>
        <end position="318"/>
    </location>
</feature>
<evidence type="ECO:0000256" key="9">
    <source>
        <dbReference type="ARBA" id="ARBA00025752"/>
    </source>
</evidence>
<dbReference type="EnsemblPlants" id="AUR62029515-RA">
    <property type="protein sequence ID" value="AUR62029515-RA:cds"/>
    <property type="gene ID" value="AUR62029515"/>
</dbReference>
<keyword evidence="3 10" id="KW-0812">Transmembrane</keyword>
<sequence>MSTMNLFVMASMPILKVLLITAIGSFLALDRVNILGENARKHLNKVVFFVFGPALVASNLAKAVTFETFLTLWFMPINIFITYLIGSITWVDTCQSYKSSKAFQRPNNRIMFCSFSDCGVLIGSLGKLPIIIVPAMCNEKGSPFGAVDVCHSYAMAYASLSMALNGIFIWSYTYNIIRISSKEIVEEVDQTSPNREPLLPSQNSQTPLSSKLQQFLTTFPRKINFKAFLAPSAIGVIIGFMIGMISPLRNLLIGNDAPLHVVQDSAYMLGDAAIPAITLILGANLLPGLKGSQIQVRTIICIAVVRYILLPLLGLVIVRGAVHVGILHVDPLFQFILLLQYALPPAMSIRTMTQVFGSGQSEYSVILLWTYGLAAVSLTLWSTFFLWLVVS</sequence>
<organism evidence="11 12">
    <name type="scientific">Chenopodium quinoa</name>
    <name type="common">Quinoa</name>
    <dbReference type="NCBI Taxonomy" id="63459"/>
    <lineage>
        <taxon>Eukaryota</taxon>
        <taxon>Viridiplantae</taxon>
        <taxon>Streptophyta</taxon>
        <taxon>Embryophyta</taxon>
        <taxon>Tracheophyta</taxon>
        <taxon>Spermatophyta</taxon>
        <taxon>Magnoliopsida</taxon>
        <taxon>eudicotyledons</taxon>
        <taxon>Gunneridae</taxon>
        <taxon>Pentapetalae</taxon>
        <taxon>Caryophyllales</taxon>
        <taxon>Chenopodiaceae</taxon>
        <taxon>Chenopodioideae</taxon>
        <taxon>Atripliceae</taxon>
        <taxon>Chenopodium</taxon>
    </lineage>
</organism>
<keyword evidence="2" id="KW-0813">Transport</keyword>
<evidence type="ECO:0000256" key="7">
    <source>
        <dbReference type="ARBA" id="ARBA00023294"/>
    </source>
</evidence>